<name>A0A7J9DLX6_9ROSI</name>
<dbReference type="AlphaFoldDB" id="A0A7J9DLX6"/>
<gene>
    <name evidence="2" type="ORF">Gotri_024333</name>
</gene>
<feature type="non-terminal residue" evidence="2">
    <location>
        <position position="79"/>
    </location>
</feature>
<dbReference type="EMBL" id="JABEZW010000003">
    <property type="protein sequence ID" value="MBA0761733.1"/>
    <property type="molecule type" value="Genomic_DNA"/>
</dbReference>
<accession>A0A7J9DLX6</accession>
<evidence type="ECO:0000313" key="3">
    <source>
        <dbReference type="Proteomes" id="UP000593568"/>
    </source>
</evidence>
<feature type="coiled-coil region" evidence="1">
    <location>
        <begin position="4"/>
        <end position="31"/>
    </location>
</feature>
<comment type="caution">
    <text evidence="2">The sequence shown here is derived from an EMBL/GenBank/DDBJ whole genome shotgun (WGS) entry which is preliminary data.</text>
</comment>
<protein>
    <submittedName>
        <fullName evidence="2">Uncharacterized protein</fullName>
    </submittedName>
</protein>
<proteinExistence type="predicted"/>
<keyword evidence="1" id="KW-0175">Coiled coil</keyword>
<keyword evidence="3" id="KW-1185">Reference proteome</keyword>
<organism evidence="2 3">
    <name type="scientific">Gossypium trilobum</name>
    <dbReference type="NCBI Taxonomy" id="34281"/>
    <lineage>
        <taxon>Eukaryota</taxon>
        <taxon>Viridiplantae</taxon>
        <taxon>Streptophyta</taxon>
        <taxon>Embryophyta</taxon>
        <taxon>Tracheophyta</taxon>
        <taxon>Spermatophyta</taxon>
        <taxon>Magnoliopsida</taxon>
        <taxon>eudicotyledons</taxon>
        <taxon>Gunneridae</taxon>
        <taxon>Pentapetalae</taxon>
        <taxon>rosids</taxon>
        <taxon>malvids</taxon>
        <taxon>Malvales</taxon>
        <taxon>Malvaceae</taxon>
        <taxon>Malvoideae</taxon>
        <taxon>Gossypium</taxon>
    </lineage>
</organism>
<reference evidence="2 3" key="1">
    <citation type="journal article" date="2019" name="Genome Biol. Evol.">
        <title>Insights into the evolution of the New World diploid cottons (Gossypium, subgenus Houzingenia) based on genome sequencing.</title>
        <authorList>
            <person name="Grover C.E."/>
            <person name="Arick M.A. 2nd"/>
            <person name="Thrash A."/>
            <person name="Conover J.L."/>
            <person name="Sanders W.S."/>
            <person name="Peterson D.G."/>
            <person name="Frelichowski J.E."/>
            <person name="Scheffler J.A."/>
            <person name="Scheffler B.E."/>
            <person name="Wendel J.F."/>
        </authorList>
    </citation>
    <scope>NUCLEOTIDE SEQUENCE [LARGE SCALE GENOMIC DNA]</scope>
    <source>
        <strain evidence="2">8</strain>
        <tissue evidence="2">Leaf</tissue>
    </source>
</reference>
<evidence type="ECO:0000256" key="1">
    <source>
        <dbReference type="SAM" id="Coils"/>
    </source>
</evidence>
<sequence>MIELKASLNKIEELKGKIEELEAAMDRDHIMGETLTQVREVANHLQILVIQANMLSLRYELKSDRGRKLAWLLRKVKAL</sequence>
<evidence type="ECO:0000313" key="2">
    <source>
        <dbReference type="EMBL" id="MBA0761733.1"/>
    </source>
</evidence>
<dbReference type="Proteomes" id="UP000593568">
    <property type="component" value="Unassembled WGS sequence"/>
</dbReference>